<organism evidence="4 5">
    <name type="scientific">Drechslerella dactyloides</name>
    <name type="common">Nematode-trapping fungus</name>
    <name type="synonym">Arthrobotrys dactyloides</name>
    <dbReference type="NCBI Taxonomy" id="74499"/>
    <lineage>
        <taxon>Eukaryota</taxon>
        <taxon>Fungi</taxon>
        <taxon>Dikarya</taxon>
        <taxon>Ascomycota</taxon>
        <taxon>Pezizomycotina</taxon>
        <taxon>Orbiliomycetes</taxon>
        <taxon>Orbiliales</taxon>
        <taxon>Orbiliaceae</taxon>
        <taxon>Drechslerella</taxon>
    </lineage>
</organism>
<feature type="compositionally biased region" description="Low complexity" evidence="2">
    <location>
        <begin position="114"/>
        <end position="123"/>
    </location>
</feature>
<dbReference type="PANTHER" id="PTHR47642">
    <property type="entry name" value="ATP-DEPENDENT DNA HELICASE"/>
    <property type="match status" value="1"/>
</dbReference>
<dbReference type="Pfam" id="PF21530">
    <property type="entry name" value="Pif1_2B_dom"/>
    <property type="match status" value="1"/>
</dbReference>
<comment type="cofactor">
    <cofactor evidence="1">
        <name>Mg(2+)</name>
        <dbReference type="ChEBI" id="CHEBI:18420"/>
    </cofactor>
</comment>
<dbReference type="GO" id="GO:0043139">
    <property type="term" value="F:5'-3' DNA helicase activity"/>
    <property type="evidence" value="ECO:0007669"/>
    <property type="project" value="UniProtKB-EC"/>
</dbReference>
<comment type="catalytic activity">
    <reaction evidence="1">
        <text>ATP + H2O = ADP + phosphate + H(+)</text>
        <dbReference type="Rhea" id="RHEA:13065"/>
        <dbReference type="ChEBI" id="CHEBI:15377"/>
        <dbReference type="ChEBI" id="CHEBI:15378"/>
        <dbReference type="ChEBI" id="CHEBI:30616"/>
        <dbReference type="ChEBI" id="CHEBI:43474"/>
        <dbReference type="ChEBI" id="CHEBI:456216"/>
        <dbReference type="EC" id="5.6.2.3"/>
    </reaction>
</comment>
<keyword evidence="1" id="KW-0233">DNA recombination</keyword>
<keyword evidence="1" id="KW-0547">Nucleotide-binding</keyword>
<dbReference type="Pfam" id="PF01693">
    <property type="entry name" value="Cauli_VI"/>
    <property type="match status" value="1"/>
</dbReference>
<sequence length="871" mass="97195">MGKKQRFYAVVQGRTTGVFDQPWSIVRNYVDGYPGAIYKSFTTRGEATTWWVGKFRETANPVDVPTTNPIAKRSRTAGLGDEQEAPQGLEPVRPKKVPRQGKQSTGPTVSIEISSSPPSSPDSFVSAAENSDALLKSPTTSNNNTNRFTPQWSADQFTSYPALPTRKGPAAEREDRQTSTYQVQRPIEEPSIPLTPEQNVILQNVLRGENVFFTGPAGTGKSLVLEHIKYRLSLDHLAYAVTAPTGIAAVLIGGVTIHNFFGIGTGEHGIGYYLRRSGEVSSNIRQKLQETDVLIVDEISMVSPDLWEKINRIARYHRCGDDPKNQKPFGGLQVIACGDFFQLPPVERDDKKTCIWCGELFPPKPQRKYLKGKSFLTSLPPQNAAYFPDLIDDNKWLPCTGKNCQARMNDSVRYVFQSEAWQALDFKPLILEKVLRQTNEEWVGVLDNVKHSRLTPDVQRYLRNLTRPLPNLPNGIRPTKLYSHRADVEKENNAGLNQLPGEEYAFKALDGGWFVPRAQEENTMPDLTNNIPWHMIVGAPHNFYFNHLQAPKELKLKMDAQVMLVSNLDVQNQLVNGSRGIVKGFQRYTLEKLLETAKSEKHNRHILKIWFEARKTPEGYVNIPLVSFSPLLTAAAAASKAAEASRPGAPIPIFPVTWDTKMFVDESRAAFLRRIHLPLTLAWATTIHKSQGMTLDYTAVDIQRSFACGQSYVALSRCRTPEGLSVLLPPAGLARVIMTDPIVERFTRLLTGDEDGEQFDRPMDSQVKSEDVNCSDIPSTSGVNLKQEPTFQHSPRPSDINRSAANRPAFKQSLKQFKANSRLPSVDALKFENVPATGVYDGIGQGTREAKSHKSYGRNQGTKIDDAIVLD</sequence>
<proteinExistence type="inferred from homology"/>
<dbReference type="Pfam" id="PF05970">
    <property type="entry name" value="PIF1"/>
    <property type="match status" value="1"/>
</dbReference>
<reference evidence="4" key="1">
    <citation type="submission" date="2023-01" db="EMBL/GenBank/DDBJ databases">
        <title>The chitinases involved in constricting ring structure development in the nematode-trapping fungus Drechslerella dactyloides.</title>
        <authorList>
            <person name="Wang R."/>
            <person name="Zhang L."/>
            <person name="Tang P."/>
            <person name="Li S."/>
            <person name="Liang L."/>
        </authorList>
    </citation>
    <scope>NUCLEOTIDE SEQUENCE</scope>
    <source>
        <strain evidence="4">YMF1.00031</strain>
    </source>
</reference>
<evidence type="ECO:0000256" key="1">
    <source>
        <dbReference type="RuleBase" id="RU363044"/>
    </source>
</evidence>
<dbReference type="EMBL" id="JAQGDS010000015">
    <property type="protein sequence ID" value="KAJ6256113.1"/>
    <property type="molecule type" value="Genomic_DNA"/>
</dbReference>
<dbReference type="InterPro" id="IPR049163">
    <property type="entry name" value="Pif1-like_2B_dom"/>
</dbReference>
<feature type="region of interest" description="Disordered" evidence="2">
    <location>
        <begin position="842"/>
        <end position="871"/>
    </location>
</feature>
<evidence type="ECO:0000313" key="5">
    <source>
        <dbReference type="Proteomes" id="UP001221413"/>
    </source>
</evidence>
<dbReference type="Gene3D" id="3.40.970.10">
    <property type="entry name" value="Ribonuclease H1, N-terminal domain"/>
    <property type="match status" value="1"/>
</dbReference>
<dbReference type="InterPro" id="IPR003593">
    <property type="entry name" value="AAA+_ATPase"/>
</dbReference>
<gene>
    <name evidence="4" type="ORF">Dda_9205</name>
</gene>
<dbReference type="InterPro" id="IPR011320">
    <property type="entry name" value="RNase_H1_N"/>
</dbReference>
<comment type="caution">
    <text evidence="4">The sequence shown here is derived from an EMBL/GenBank/DDBJ whole genome shotgun (WGS) entry which is preliminary data.</text>
</comment>
<dbReference type="Proteomes" id="UP001221413">
    <property type="component" value="Unassembled WGS sequence"/>
</dbReference>
<dbReference type="GO" id="GO:0006281">
    <property type="term" value="P:DNA repair"/>
    <property type="evidence" value="ECO:0007669"/>
    <property type="project" value="UniProtKB-KW"/>
</dbReference>
<dbReference type="AlphaFoldDB" id="A0AAD6IPN2"/>
<keyword evidence="1 4" id="KW-0347">Helicase</keyword>
<dbReference type="GO" id="GO:0005524">
    <property type="term" value="F:ATP binding"/>
    <property type="evidence" value="ECO:0007669"/>
    <property type="project" value="UniProtKB-KW"/>
</dbReference>
<dbReference type="GO" id="GO:0000723">
    <property type="term" value="P:telomere maintenance"/>
    <property type="evidence" value="ECO:0007669"/>
    <property type="project" value="InterPro"/>
</dbReference>
<name>A0AAD6IPN2_DREDA</name>
<comment type="similarity">
    <text evidence="1">Belongs to the helicase family.</text>
</comment>
<dbReference type="InterPro" id="IPR027417">
    <property type="entry name" value="P-loop_NTPase"/>
</dbReference>
<dbReference type="EC" id="5.6.2.3" evidence="1"/>
<feature type="compositionally biased region" description="Polar residues" evidence="2">
    <location>
        <begin position="776"/>
        <end position="803"/>
    </location>
</feature>
<feature type="compositionally biased region" description="Basic and acidic residues" evidence="2">
    <location>
        <begin position="758"/>
        <end position="771"/>
    </location>
</feature>
<dbReference type="CDD" id="cd18809">
    <property type="entry name" value="SF1_C_RecD"/>
    <property type="match status" value="1"/>
</dbReference>
<evidence type="ECO:0000259" key="3">
    <source>
        <dbReference type="SMART" id="SM00382"/>
    </source>
</evidence>
<feature type="region of interest" description="Disordered" evidence="2">
    <location>
        <begin position="754"/>
        <end position="803"/>
    </location>
</feature>
<dbReference type="InterPro" id="IPR009027">
    <property type="entry name" value="Ribosomal_bL9/RNase_H1_N"/>
</dbReference>
<feature type="compositionally biased region" description="Polar residues" evidence="2">
    <location>
        <begin position="137"/>
        <end position="159"/>
    </location>
</feature>
<accession>A0AAD6IPN2</accession>
<dbReference type="SMART" id="SM00382">
    <property type="entry name" value="AAA"/>
    <property type="match status" value="1"/>
</dbReference>
<dbReference type="InterPro" id="IPR037056">
    <property type="entry name" value="RNase_H1_N_sf"/>
</dbReference>
<protein>
    <recommendedName>
        <fullName evidence="1">ATP-dependent DNA helicase</fullName>
        <ecNumber evidence="1">5.6.2.3</ecNumber>
    </recommendedName>
</protein>
<feature type="region of interest" description="Disordered" evidence="2">
    <location>
        <begin position="62"/>
        <end position="186"/>
    </location>
</feature>
<dbReference type="InterPro" id="IPR051055">
    <property type="entry name" value="PIF1_helicase"/>
</dbReference>
<keyword evidence="5" id="KW-1185">Reference proteome</keyword>
<evidence type="ECO:0000256" key="2">
    <source>
        <dbReference type="SAM" id="MobiDB-lite"/>
    </source>
</evidence>
<keyword evidence="1" id="KW-0234">DNA repair</keyword>
<dbReference type="SUPFAM" id="SSF52540">
    <property type="entry name" value="P-loop containing nucleoside triphosphate hydrolases"/>
    <property type="match status" value="2"/>
</dbReference>
<feature type="compositionally biased region" description="Polar residues" evidence="2">
    <location>
        <begin position="101"/>
        <end position="113"/>
    </location>
</feature>
<feature type="domain" description="AAA+ ATPase" evidence="3">
    <location>
        <begin position="207"/>
        <end position="362"/>
    </location>
</feature>
<dbReference type="Gene3D" id="3.40.50.300">
    <property type="entry name" value="P-loop containing nucleotide triphosphate hydrolases"/>
    <property type="match status" value="1"/>
</dbReference>
<keyword evidence="1" id="KW-0378">Hydrolase</keyword>
<dbReference type="PANTHER" id="PTHR47642:SF7">
    <property type="entry name" value="ATP-DEPENDENT DNA HELICASE PIF1"/>
    <property type="match status" value="1"/>
</dbReference>
<dbReference type="SUPFAM" id="SSF55658">
    <property type="entry name" value="L9 N-domain-like"/>
    <property type="match status" value="1"/>
</dbReference>
<dbReference type="GO" id="GO:0016787">
    <property type="term" value="F:hydrolase activity"/>
    <property type="evidence" value="ECO:0007669"/>
    <property type="project" value="UniProtKB-KW"/>
</dbReference>
<dbReference type="CDD" id="cd18037">
    <property type="entry name" value="DEXSc_Pif1_like"/>
    <property type="match status" value="1"/>
</dbReference>
<keyword evidence="1" id="KW-0227">DNA damage</keyword>
<dbReference type="InterPro" id="IPR010285">
    <property type="entry name" value="DNA_helicase_pif1-like_DEAD"/>
</dbReference>
<keyword evidence="1" id="KW-0067">ATP-binding</keyword>
<evidence type="ECO:0000313" key="4">
    <source>
        <dbReference type="EMBL" id="KAJ6256113.1"/>
    </source>
</evidence>
<dbReference type="GO" id="GO:0006310">
    <property type="term" value="P:DNA recombination"/>
    <property type="evidence" value="ECO:0007669"/>
    <property type="project" value="UniProtKB-KW"/>
</dbReference>